<keyword evidence="4" id="KW-1185">Reference proteome</keyword>
<evidence type="ECO:0000313" key="3">
    <source>
        <dbReference type="EMBL" id="RNJ48324.1"/>
    </source>
</evidence>
<accession>A0A3M9XJY7</accession>
<keyword evidence="2" id="KW-0472">Membrane</keyword>
<name>A0A3M9XJY7_9HYPH</name>
<dbReference type="Proteomes" id="UP000268623">
    <property type="component" value="Unassembled WGS sequence"/>
</dbReference>
<dbReference type="RefSeq" id="WP_123174329.1">
    <property type="nucleotide sequence ID" value="NZ_QWDD01000001.1"/>
</dbReference>
<reference evidence="3 4" key="1">
    <citation type="submission" date="2018-08" db="EMBL/GenBank/DDBJ databases">
        <title>Genome sequence of Methylocystis hirsuta CSC1, a methanotroph able to accumulate PHAs.</title>
        <authorList>
            <person name="Bordel S."/>
            <person name="Rodriguez E."/>
            <person name="Gancedo J."/>
            <person name="Munoz R."/>
        </authorList>
    </citation>
    <scope>NUCLEOTIDE SEQUENCE [LARGE SCALE GENOMIC DNA]</scope>
    <source>
        <strain evidence="3 4">CSC1</strain>
    </source>
</reference>
<feature type="transmembrane region" description="Helical" evidence="2">
    <location>
        <begin position="7"/>
        <end position="24"/>
    </location>
</feature>
<keyword evidence="2" id="KW-1133">Transmembrane helix</keyword>
<dbReference type="AlphaFoldDB" id="A0A3M9XJY7"/>
<sequence length="86" mass="9121">MSDYAKRLAFMAAGLAAMIFSNLYMGETLLGWAGLLAGIGFYYYGWRGVCPACRAQRCAVAPPERKDAPADGGAKGESGPDRSPAR</sequence>
<evidence type="ECO:0000256" key="1">
    <source>
        <dbReference type="SAM" id="MobiDB-lite"/>
    </source>
</evidence>
<dbReference type="EMBL" id="QWDD01000001">
    <property type="protein sequence ID" value="RNJ48324.1"/>
    <property type="molecule type" value="Genomic_DNA"/>
</dbReference>
<keyword evidence="2" id="KW-0812">Transmembrane</keyword>
<organism evidence="3 4">
    <name type="scientific">Methylocystis hirsuta</name>
    <dbReference type="NCBI Taxonomy" id="369798"/>
    <lineage>
        <taxon>Bacteria</taxon>
        <taxon>Pseudomonadati</taxon>
        <taxon>Pseudomonadota</taxon>
        <taxon>Alphaproteobacteria</taxon>
        <taxon>Hyphomicrobiales</taxon>
        <taxon>Methylocystaceae</taxon>
        <taxon>Methylocystis</taxon>
    </lineage>
</organism>
<protein>
    <recommendedName>
        <fullName evidence="5">DUF2892 domain-containing protein</fullName>
    </recommendedName>
</protein>
<proteinExistence type="predicted"/>
<evidence type="ECO:0000256" key="2">
    <source>
        <dbReference type="SAM" id="Phobius"/>
    </source>
</evidence>
<evidence type="ECO:0008006" key="5">
    <source>
        <dbReference type="Google" id="ProtNLM"/>
    </source>
</evidence>
<feature type="transmembrane region" description="Helical" evidence="2">
    <location>
        <begin position="30"/>
        <end position="46"/>
    </location>
</feature>
<comment type="caution">
    <text evidence="3">The sequence shown here is derived from an EMBL/GenBank/DDBJ whole genome shotgun (WGS) entry which is preliminary data.</text>
</comment>
<gene>
    <name evidence="3" type="ORF">D1O30_00490</name>
</gene>
<evidence type="ECO:0000313" key="4">
    <source>
        <dbReference type="Proteomes" id="UP000268623"/>
    </source>
</evidence>
<feature type="region of interest" description="Disordered" evidence="1">
    <location>
        <begin position="62"/>
        <end position="86"/>
    </location>
</feature>
<dbReference type="OrthoDB" id="8460262at2"/>